<dbReference type="Proteomes" id="UP001211065">
    <property type="component" value="Unassembled WGS sequence"/>
</dbReference>
<feature type="compositionally biased region" description="Polar residues" evidence="14">
    <location>
        <begin position="799"/>
        <end position="811"/>
    </location>
</feature>
<dbReference type="InterPro" id="IPR038253">
    <property type="entry name" value="SRP68_N_sf"/>
</dbReference>
<feature type="compositionally biased region" description="Polar residues" evidence="14">
    <location>
        <begin position="859"/>
        <end position="868"/>
    </location>
</feature>
<dbReference type="GO" id="GO:0005783">
    <property type="term" value="C:endoplasmic reticulum"/>
    <property type="evidence" value="ECO:0007669"/>
    <property type="project" value="UniProtKB-SubCell"/>
</dbReference>
<evidence type="ECO:0000256" key="10">
    <source>
        <dbReference type="ARBA" id="ARBA00023274"/>
    </source>
</evidence>
<feature type="coiled-coil region" evidence="13">
    <location>
        <begin position="996"/>
        <end position="1023"/>
    </location>
</feature>
<evidence type="ECO:0000313" key="17">
    <source>
        <dbReference type="Proteomes" id="UP001211065"/>
    </source>
</evidence>
<feature type="region of interest" description="Disordered" evidence="14">
    <location>
        <begin position="662"/>
        <end position="696"/>
    </location>
</feature>
<organism evidence="16 17">
    <name type="scientific">Clydaea vesicula</name>
    <dbReference type="NCBI Taxonomy" id="447962"/>
    <lineage>
        <taxon>Eukaryota</taxon>
        <taxon>Fungi</taxon>
        <taxon>Fungi incertae sedis</taxon>
        <taxon>Chytridiomycota</taxon>
        <taxon>Chytridiomycota incertae sedis</taxon>
        <taxon>Chytridiomycetes</taxon>
        <taxon>Lobulomycetales</taxon>
        <taxon>Lobulomycetaceae</taxon>
        <taxon>Clydaea</taxon>
    </lineage>
</organism>
<dbReference type="FunFam" id="1.10.3450.40:FF:000001">
    <property type="entry name" value="Signal recognition particle subunit SRP68"/>
    <property type="match status" value="1"/>
</dbReference>
<proteinExistence type="inferred from homology"/>
<evidence type="ECO:0000256" key="2">
    <source>
        <dbReference type="ARBA" id="ARBA00004496"/>
    </source>
</evidence>
<accession>A0AAD5U209</accession>
<evidence type="ECO:0000256" key="1">
    <source>
        <dbReference type="ARBA" id="ARBA00004240"/>
    </source>
</evidence>
<evidence type="ECO:0000256" key="13">
    <source>
        <dbReference type="SAM" id="Coils"/>
    </source>
</evidence>
<evidence type="ECO:0000313" key="16">
    <source>
        <dbReference type="EMBL" id="KAJ3219321.1"/>
    </source>
</evidence>
<dbReference type="GO" id="GO:0005730">
    <property type="term" value="C:nucleolus"/>
    <property type="evidence" value="ECO:0007669"/>
    <property type="project" value="UniProtKB-SubCell"/>
</dbReference>
<dbReference type="InterPro" id="IPR026258">
    <property type="entry name" value="SRP68"/>
</dbReference>
<comment type="similarity">
    <text evidence="4">Belongs to the SRP68 family.</text>
</comment>
<dbReference type="PANTHER" id="PTHR12860">
    <property type="entry name" value="SIGNAL RECOGNITION PARTICLE 68 KDA PROTEIN"/>
    <property type="match status" value="1"/>
</dbReference>
<evidence type="ECO:0000256" key="3">
    <source>
        <dbReference type="ARBA" id="ARBA00004604"/>
    </source>
</evidence>
<feature type="coiled-coil region" evidence="13">
    <location>
        <begin position="95"/>
        <end position="132"/>
    </location>
</feature>
<name>A0AAD5U209_9FUNG</name>
<keyword evidence="7" id="KW-0694">RNA-binding</keyword>
<evidence type="ECO:0000259" key="15">
    <source>
        <dbReference type="Pfam" id="PF05064"/>
    </source>
</evidence>
<dbReference type="GO" id="GO:0005047">
    <property type="term" value="F:signal recognition particle binding"/>
    <property type="evidence" value="ECO:0007669"/>
    <property type="project" value="InterPro"/>
</dbReference>
<feature type="compositionally biased region" description="Polar residues" evidence="14">
    <location>
        <begin position="662"/>
        <end position="679"/>
    </location>
</feature>
<feature type="region of interest" description="Disordered" evidence="14">
    <location>
        <begin position="845"/>
        <end position="871"/>
    </location>
</feature>
<feature type="compositionally biased region" description="Low complexity" evidence="14">
    <location>
        <begin position="845"/>
        <end position="857"/>
    </location>
</feature>
<keyword evidence="8" id="KW-0733">Signal recognition particle</keyword>
<dbReference type="Gene3D" id="1.10.3450.40">
    <property type="entry name" value="Signal recognition particle, SRP68 subunit, RNA-binding domain"/>
    <property type="match status" value="1"/>
</dbReference>
<keyword evidence="5" id="KW-0963">Cytoplasm</keyword>
<evidence type="ECO:0000256" key="5">
    <source>
        <dbReference type="ARBA" id="ARBA00022490"/>
    </source>
</evidence>
<feature type="compositionally biased region" description="Low complexity" evidence="14">
    <location>
        <begin position="680"/>
        <end position="693"/>
    </location>
</feature>
<dbReference type="InterPro" id="IPR007758">
    <property type="entry name" value="Nucleoporin_NSP1_C"/>
</dbReference>
<dbReference type="CDD" id="cd15481">
    <property type="entry name" value="SRP68-RBD"/>
    <property type="match status" value="1"/>
</dbReference>
<feature type="compositionally biased region" description="Polar residues" evidence="14">
    <location>
        <begin position="1092"/>
        <end position="1110"/>
    </location>
</feature>
<dbReference type="Gene3D" id="1.20.5.170">
    <property type="match status" value="1"/>
</dbReference>
<evidence type="ECO:0000256" key="12">
    <source>
        <dbReference type="ARBA" id="ARBA00083741"/>
    </source>
</evidence>
<evidence type="ECO:0000256" key="11">
    <source>
        <dbReference type="ARBA" id="ARBA00029498"/>
    </source>
</evidence>
<dbReference type="GO" id="GO:0008312">
    <property type="term" value="F:7S RNA binding"/>
    <property type="evidence" value="ECO:0007669"/>
    <property type="project" value="InterPro"/>
</dbReference>
<dbReference type="GO" id="GO:0005829">
    <property type="term" value="C:cytosol"/>
    <property type="evidence" value="ECO:0007669"/>
    <property type="project" value="UniProtKB-ARBA"/>
</dbReference>
<keyword evidence="9" id="KW-0539">Nucleus</keyword>
<keyword evidence="6" id="KW-0256">Endoplasmic reticulum</keyword>
<feature type="compositionally biased region" description="Low complexity" evidence="14">
    <location>
        <begin position="611"/>
        <end position="635"/>
    </location>
</feature>
<dbReference type="GO" id="GO:0006614">
    <property type="term" value="P:SRP-dependent cotranslational protein targeting to membrane"/>
    <property type="evidence" value="ECO:0007669"/>
    <property type="project" value="InterPro"/>
</dbReference>
<keyword evidence="13" id="KW-0175">Coiled coil</keyword>
<evidence type="ECO:0000256" key="14">
    <source>
        <dbReference type="SAM" id="MobiDB-lite"/>
    </source>
</evidence>
<dbReference type="EMBL" id="JADGJW010000344">
    <property type="protein sequence ID" value="KAJ3219321.1"/>
    <property type="molecule type" value="Genomic_DNA"/>
</dbReference>
<comment type="caution">
    <text evidence="16">The sequence shown here is derived from an EMBL/GenBank/DDBJ whole genome shotgun (WGS) entry which is preliminary data.</text>
</comment>
<feature type="compositionally biased region" description="Low complexity" evidence="14">
    <location>
        <begin position="570"/>
        <end position="601"/>
    </location>
</feature>
<feature type="region of interest" description="Disordered" evidence="14">
    <location>
        <begin position="1089"/>
        <end position="1110"/>
    </location>
</feature>
<dbReference type="AlphaFoldDB" id="A0AAD5U209"/>
<evidence type="ECO:0000256" key="9">
    <source>
        <dbReference type="ARBA" id="ARBA00023242"/>
    </source>
</evidence>
<feature type="coiled-coil region" evidence="13">
    <location>
        <begin position="939"/>
        <end position="966"/>
    </location>
</feature>
<dbReference type="GO" id="GO:0005786">
    <property type="term" value="C:signal recognition particle, endoplasmic reticulum targeting"/>
    <property type="evidence" value="ECO:0007669"/>
    <property type="project" value="UniProtKB-KW"/>
</dbReference>
<feature type="region of interest" description="Disordered" evidence="14">
    <location>
        <begin position="570"/>
        <end position="635"/>
    </location>
</feature>
<sequence length="1110" mass="121968">MEYSILKITNETRNMHGLRHNDYERYRQFCSGKIKRLRKSVNLKQMAGKKYAKNEITVDMDLTANHLSILLFQTERNWSYAMQLKVESQEHPRKRHQLIRKLEKAKQNSAVLENLIKKNSGLVDDLSNLEIKAYSALMHGYLLFERQDWEKALDKFTTSKAIYEKLSHVTTSKQHQALCFAVLDSNEPNIRYCAYKLGNSLDVSSLLELKKAKGFGLEFISSEVDSVLAKNRNKNFKAKRFRDNELPIKNEKLLDKILETEQAEVQLDSKLKNSPDSLKFDVNKKFDFELAEKILEIYDSVLGLYWDCNKISESDIKEDELATKKVSSSKSEENTNNLKLIHCFVSYSRLSRTIERNLLLIEITKAKLGTQNSKEKKGPKSEDVIKLFDTVLKSLNEINDISCLENDPTIKNIISIKILLYKAIRCHFVAKSYSELNKTEEAQLLLEKTKEYITKGKSLLLSTSNRGSNALLDTDVEELKNLKYGFEDFEKVLFTSIIEEKVLKFLKKDEKRNARLDSLFGTQPAGSTLFGGFSSTPATTSSGFSFSANPTAQTAPSAFGSFGQNTGFGTPAATAQSAPTSFGFGSTPSTQTTTPAATSFGFGSTQATTPAASSFGFGSTPSTQTSTPAASSFGFGSTSSTQAATKATPSFGFGSTPSGQAATSFNFGSTPSNQTGTQPASNTSNTTATTASTKPATLGFGTPATAAGKLAVNSQFFYFILLATTTQATSFPQFGANTGSGGFSFGATPATTASTTLSTTKSDGFVFSTPAVPGSSVSQPAATTEGSLFSTPATTKSVNFSLSSSTPTTDNKLVAKDTPGPLNLSDLGTPHKPTFGAPFTTSAPATTALATPSTPATHGKSSGSNVKATGTLPLKNKTMQDILNKWTNDLETNTREFHKLAEDIKHWDRILLENGYLISNLFNEISTVEKFQVEIESELEYIESEQQELDLNLKNYEEKVREIYQANLQATTDTNQGTTFKMTPVDEEREKNYLVAENINKQLDDMGKQLKNLIEDINLSKNENKVKGSGEGMLDEGDDTPIDYIVKILGQHLSSLEWLDQSTTQLLDTVKEVDAQALTVKEVAERVHKTVPSRSGSGENSNMRNSFQKF</sequence>
<evidence type="ECO:0000256" key="8">
    <source>
        <dbReference type="ARBA" id="ARBA00023135"/>
    </source>
</evidence>
<dbReference type="PANTHER" id="PTHR12860:SF0">
    <property type="entry name" value="SIGNAL RECOGNITION PARTICLE SUBUNIT SRP68"/>
    <property type="match status" value="1"/>
</dbReference>
<feature type="region of interest" description="Disordered" evidence="14">
    <location>
        <begin position="799"/>
        <end position="824"/>
    </location>
</feature>
<evidence type="ECO:0000256" key="7">
    <source>
        <dbReference type="ARBA" id="ARBA00022884"/>
    </source>
</evidence>
<dbReference type="Pfam" id="PF16969">
    <property type="entry name" value="SRP68"/>
    <property type="match status" value="1"/>
</dbReference>
<dbReference type="GO" id="GO:0030942">
    <property type="term" value="F:endoplasmic reticulum signal peptide binding"/>
    <property type="evidence" value="ECO:0007669"/>
    <property type="project" value="InterPro"/>
</dbReference>
<evidence type="ECO:0000256" key="4">
    <source>
        <dbReference type="ARBA" id="ARBA00009352"/>
    </source>
</evidence>
<dbReference type="Pfam" id="PF05064">
    <property type="entry name" value="Nsp1_C"/>
    <property type="match status" value="1"/>
</dbReference>
<comment type="subcellular location">
    <subcellularLocation>
        <location evidence="2">Cytoplasm</location>
    </subcellularLocation>
    <subcellularLocation>
        <location evidence="1">Endoplasmic reticulum</location>
    </subcellularLocation>
    <subcellularLocation>
        <location evidence="3">Nucleus</location>
        <location evidence="3">Nucleolus</location>
    </subcellularLocation>
</comment>
<protein>
    <recommendedName>
        <fullName evidence="11">Signal recognition particle subunit SRP68</fullName>
    </recommendedName>
    <alternativeName>
        <fullName evidence="12">Signal recognition particle 68 kDa protein</fullName>
    </alternativeName>
</protein>
<dbReference type="InterPro" id="IPR034652">
    <property type="entry name" value="SRP68-RBD"/>
</dbReference>
<feature type="domain" description="Nucleoporin NSP1-like C-terminal" evidence="15">
    <location>
        <begin position="871"/>
        <end position="969"/>
    </location>
</feature>
<keyword evidence="17" id="KW-1185">Reference proteome</keyword>
<gene>
    <name evidence="16" type="primary">SRP68</name>
    <name evidence="16" type="ORF">HK099_004744</name>
</gene>
<reference evidence="16" key="1">
    <citation type="submission" date="2020-05" db="EMBL/GenBank/DDBJ databases">
        <title>Phylogenomic resolution of chytrid fungi.</title>
        <authorList>
            <person name="Stajich J.E."/>
            <person name="Amses K."/>
            <person name="Simmons R."/>
            <person name="Seto K."/>
            <person name="Myers J."/>
            <person name="Bonds A."/>
            <person name="Quandt C.A."/>
            <person name="Barry K."/>
            <person name="Liu P."/>
            <person name="Grigoriev I."/>
            <person name="Longcore J.E."/>
            <person name="James T.Y."/>
        </authorList>
    </citation>
    <scope>NUCLEOTIDE SEQUENCE</scope>
    <source>
        <strain evidence="16">JEL0476</strain>
    </source>
</reference>
<evidence type="ECO:0000256" key="6">
    <source>
        <dbReference type="ARBA" id="ARBA00022824"/>
    </source>
</evidence>
<keyword evidence="10" id="KW-0687">Ribonucleoprotein</keyword>